<gene>
    <name evidence="3" type="ORF">B0I33_10894</name>
</gene>
<reference evidence="3 4" key="1">
    <citation type="submission" date="2018-03" db="EMBL/GenBank/DDBJ databases">
        <title>Genomic Encyclopedia of Type Strains, Phase III (KMG-III): the genomes of soil and plant-associated and newly described type strains.</title>
        <authorList>
            <person name="Whitman W."/>
        </authorList>
    </citation>
    <scope>NUCLEOTIDE SEQUENCE [LARGE SCALE GENOMIC DNA]</scope>
    <source>
        <strain evidence="3 4">CGMCC 4.7125</strain>
    </source>
</reference>
<feature type="region of interest" description="Disordered" evidence="2">
    <location>
        <begin position="1"/>
        <end position="74"/>
    </location>
</feature>
<feature type="compositionally biased region" description="Basic and acidic residues" evidence="2">
    <location>
        <begin position="9"/>
        <end position="44"/>
    </location>
</feature>
<evidence type="ECO:0000313" key="3">
    <source>
        <dbReference type="EMBL" id="PRX45947.1"/>
    </source>
</evidence>
<proteinExistence type="inferred from homology"/>
<protein>
    <recommendedName>
        <fullName evidence="5">PBP family phospholipid-binding protein</fullName>
    </recommendedName>
</protein>
<dbReference type="OrthoDB" id="9797506at2"/>
<dbReference type="InterPro" id="IPR005247">
    <property type="entry name" value="YbhB_YbcL/LppC-like"/>
</dbReference>
<dbReference type="AlphaFoldDB" id="A0A2T0LR30"/>
<name>A0A2T0LR30_9PSEU</name>
<evidence type="ECO:0000256" key="1">
    <source>
        <dbReference type="ARBA" id="ARBA00007120"/>
    </source>
</evidence>
<evidence type="ECO:0008006" key="5">
    <source>
        <dbReference type="Google" id="ProtNLM"/>
    </source>
</evidence>
<dbReference type="Gene3D" id="3.90.280.10">
    <property type="entry name" value="PEBP-like"/>
    <property type="match status" value="1"/>
</dbReference>
<dbReference type="InterPro" id="IPR036610">
    <property type="entry name" value="PEBP-like_sf"/>
</dbReference>
<sequence length="226" mass="24313">MPDPGSHSYDVRRTRLRAEYDDRGVPDQHADEAANERLEREHPARPLGDPGRAAGPQGTRGTSRGDPSIDQPPRPVAAELELRSAAFSDHTIVPDRYSRVGDDISPPLEWTRVPDGTEELALVVEDPDAPGGTFTHWVVTNIPPDARGAGEGELPPGGVPGRNDFGELGWGGPQPPVGDDAHRYFFRLYAVDRPLGLGEGATAEDVRAAAKDHTLARGNLVGLFAR</sequence>
<evidence type="ECO:0000313" key="4">
    <source>
        <dbReference type="Proteomes" id="UP000238362"/>
    </source>
</evidence>
<organism evidence="3 4">
    <name type="scientific">Prauserella shujinwangii</name>
    <dbReference type="NCBI Taxonomy" id="1453103"/>
    <lineage>
        <taxon>Bacteria</taxon>
        <taxon>Bacillati</taxon>
        <taxon>Actinomycetota</taxon>
        <taxon>Actinomycetes</taxon>
        <taxon>Pseudonocardiales</taxon>
        <taxon>Pseudonocardiaceae</taxon>
        <taxon>Prauserella</taxon>
    </lineage>
</organism>
<dbReference type="PANTHER" id="PTHR30289:SF1">
    <property type="entry name" value="PEBP (PHOSPHATIDYLETHANOLAMINE-BINDING PROTEIN) FAMILY PROTEIN"/>
    <property type="match status" value="1"/>
</dbReference>
<dbReference type="Proteomes" id="UP000238362">
    <property type="component" value="Unassembled WGS sequence"/>
</dbReference>
<dbReference type="InterPro" id="IPR008914">
    <property type="entry name" value="PEBP"/>
</dbReference>
<dbReference type="SUPFAM" id="SSF49777">
    <property type="entry name" value="PEBP-like"/>
    <property type="match status" value="1"/>
</dbReference>
<accession>A0A2T0LR30</accession>
<comment type="caution">
    <text evidence="3">The sequence shown here is derived from an EMBL/GenBank/DDBJ whole genome shotgun (WGS) entry which is preliminary data.</text>
</comment>
<evidence type="ECO:0000256" key="2">
    <source>
        <dbReference type="SAM" id="MobiDB-lite"/>
    </source>
</evidence>
<dbReference type="Pfam" id="PF01161">
    <property type="entry name" value="PBP"/>
    <property type="match status" value="1"/>
</dbReference>
<dbReference type="PANTHER" id="PTHR30289">
    <property type="entry name" value="UNCHARACTERIZED PROTEIN YBCL-RELATED"/>
    <property type="match status" value="1"/>
</dbReference>
<dbReference type="EMBL" id="PVNH01000008">
    <property type="protein sequence ID" value="PRX45947.1"/>
    <property type="molecule type" value="Genomic_DNA"/>
</dbReference>
<keyword evidence="4" id="KW-1185">Reference proteome</keyword>
<dbReference type="NCBIfam" id="TIGR00481">
    <property type="entry name" value="YbhB/YbcL family Raf kinase inhibitor-like protein"/>
    <property type="match status" value="1"/>
</dbReference>
<dbReference type="CDD" id="cd00865">
    <property type="entry name" value="PEBP_bact_arch"/>
    <property type="match status" value="1"/>
</dbReference>
<comment type="similarity">
    <text evidence="1">Belongs to the UPF0098 family.</text>
</comment>